<dbReference type="EMBL" id="CAJVCH010328112">
    <property type="protein sequence ID" value="CAG7786869.1"/>
    <property type="molecule type" value="Genomic_DNA"/>
</dbReference>
<evidence type="ECO:0000256" key="1">
    <source>
        <dbReference type="SAM" id="MobiDB-lite"/>
    </source>
</evidence>
<protein>
    <recommendedName>
        <fullName evidence="2">F-box domain-containing protein</fullName>
    </recommendedName>
</protein>
<sequence length="627" mass="71984">MKRGRRVSKKNMAKRGRNRNDGIQEDFSMSKGKDPVWEDNISQEDQVWVKYRETIFGNYVILTTIFDYLSPEELKICREVTRKWNSVATSILLAKATCFLRLDFTDRIEAYRAKLRNVPNPYEEIKEILQNSQKFPTSSWVLSSSHSLMEDLSSSFGHMLKSLTLLTIESVSPFQNIMELLPNLEKLIIGKINLNKESARRLPKLDSDTAGLQNLRALSVVEMSDEEENSEFFRDLLRNCSRLQTVQVIAARLVVVLLEEGKLGLVKKALLRPCQYTGSAFATIAQHTEPLEEITVDCGKISPDRSISLDRIFDRSREILRKLKVFPLVFFEVIAPHQIFPNLEYLTFEDSAAAIAEAQPGFIAQVPIMPQFVFPFFLMWYQMLDNELNIPEDIQGDGSSLRLMKQDVAPRLKVIKFESKVLLINFGKLPSVTTVEISCPWKRCPSFKQTFPNLKILSLKNTQIQVARFNKFQFWKRLPDGLELLDFYQDTFDFLQNVLCFDQVFTGGTNAKWLLKNEDRIGLAVSIGSSSILCIPNLKAVRIIFDDKNAVKSSSFLNRLKLSTHAYDLAFRFLPKTQLVIAYDRSPEYGVSKELDASFKEMVPFARFEHYKWAGKVKCHASCCVEF</sequence>
<comment type="caution">
    <text evidence="3">The sequence shown here is derived from an EMBL/GenBank/DDBJ whole genome shotgun (WGS) entry which is preliminary data.</text>
</comment>
<feature type="compositionally biased region" description="Basic residues" evidence="1">
    <location>
        <begin position="1"/>
        <end position="17"/>
    </location>
</feature>
<organism evidence="3 4">
    <name type="scientific">Allacma fusca</name>
    <dbReference type="NCBI Taxonomy" id="39272"/>
    <lineage>
        <taxon>Eukaryota</taxon>
        <taxon>Metazoa</taxon>
        <taxon>Ecdysozoa</taxon>
        <taxon>Arthropoda</taxon>
        <taxon>Hexapoda</taxon>
        <taxon>Collembola</taxon>
        <taxon>Symphypleona</taxon>
        <taxon>Sminthuridae</taxon>
        <taxon>Allacma</taxon>
    </lineage>
</organism>
<accession>A0A8J2PI62</accession>
<reference evidence="3" key="1">
    <citation type="submission" date="2021-06" db="EMBL/GenBank/DDBJ databases">
        <authorList>
            <person name="Hodson N. C."/>
            <person name="Mongue J. A."/>
            <person name="Jaron S. K."/>
        </authorList>
    </citation>
    <scope>NUCLEOTIDE SEQUENCE</scope>
</reference>
<dbReference type="InterPro" id="IPR001810">
    <property type="entry name" value="F-box_dom"/>
</dbReference>
<dbReference type="AlphaFoldDB" id="A0A8J2PI62"/>
<dbReference type="Pfam" id="PF00646">
    <property type="entry name" value="F-box"/>
    <property type="match status" value="1"/>
</dbReference>
<feature type="domain" description="F-box" evidence="2">
    <location>
        <begin position="60"/>
        <end position="90"/>
    </location>
</feature>
<name>A0A8J2PI62_9HEXA</name>
<evidence type="ECO:0000259" key="2">
    <source>
        <dbReference type="Pfam" id="PF00646"/>
    </source>
</evidence>
<gene>
    <name evidence="3" type="ORF">AFUS01_LOCUS25418</name>
</gene>
<evidence type="ECO:0000313" key="4">
    <source>
        <dbReference type="Proteomes" id="UP000708208"/>
    </source>
</evidence>
<keyword evidence="4" id="KW-1185">Reference proteome</keyword>
<evidence type="ECO:0000313" key="3">
    <source>
        <dbReference type="EMBL" id="CAG7786869.1"/>
    </source>
</evidence>
<feature type="region of interest" description="Disordered" evidence="1">
    <location>
        <begin position="1"/>
        <end position="33"/>
    </location>
</feature>
<dbReference type="Proteomes" id="UP000708208">
    <property type="component" value="Unassembled WGS sequence"/>
</dbReference>
<proteinExistence type="predicted"/>